<organism evidence="1 2">
    <name type="scientific">Phaseolus coccineus</name>
    <name type="common">Scarlet runner bean</name>
    <name type="synonym">Phaseolus multiflorus</name>
    <dbReference type="NCBI Taxonomy" id="3886"/>
    <lineage>
        <taxon>Eukaryota</taxon>
        <taxon>Viridiplantae</taxon>
        <taxon>Streptophyta</taxon>
        <taxon>Embryophyta</taxon>
        <taxon>Tracheophyta</taxon>
        <taxon>Spermatophyta</taxon>
        <taxon>Magnoliopsida</taxon>
        <taxon>eudicotyledons</taxon>
        <taxon>Gunneridae</taxon>
        <taxon>Pentapetalae</taxon>
        <taxon>rosids</taxon>
        <taxon>fabids</taxon>
        <taxon>Fabales</taxon>
        <taxon>Fabaceae</taxon>
        <taxon>Papilionoideae</taxon>
        <taxon>50 kb inversion clade</taxon>
        <taxon>NPAAA clade</taxon>
        <taxon>indigoferoid/millettioid clade</taxon>
        <taxon>Phaseoleae</taxon>
        <taxon>Phaseolus</taxon>
    </lineage>
</organism>
<evidence type="ECO:0000313" key="2">
    <source>
        <dbReference type="Proteomes" id="UP001374584"/>
    </source>
</evidence>
<protein>
    <submittedName>
        <fullName evidence="1">Uncharacterized protein</fullName>
    </submittedName>
</protein>
<proteinExistence type="predicted"/>
<comment type="caution">
    <text evidence="1">The sequence shown here is derived from an EMBL/GenBank/DDBJ whole genome shotgun (WGS) entry which is preliminary data.</text>
</comment>
<sequence>MNNVHFRRSFARMFFCFSQRPICVLFLEVRLFDMLLNGTGYVDGEYLRQSNIKISERTLRMYSVGTVYVDR</sequence>
<accession>A0AAN9LFG9</accession>
<dbReference type="Proteomes" id="UP001374584">
    <property type="component" value="Unassembled WGS sequence"/>
</dbReference>
<gene>
    <name evidence="1" type="ORF">VNO80_26686</name>
</gene>
<name>A0AAN9LFG9_PHACN</name>
<keyword evidence="2" id="KW-1185">Reference proteome</keyword>
<dbReference type="AlphaFoldDB" id="A0AAN9LFG9"/>
<reference evidence="1 2" key="1">
    <citation type="submission" date="2024-01" db="EMBL/GenBank/DDBJ databases">
        <title>The genomes of 5 underutilized Papilionoideae crops provide insights into root nodulation and disease resistanc.</title>
        <authorList>
            <person name="Jiang F."/>
        </authorList>
    </citation>
    <scope>NUCLEOTIDE SEQUENCE [LARGE SCALE GENOMIC DNA]</scope>
    <source>
        <strain evidence="1">JINMINGXINNONG_FW02</strain>
        <tissue evidence="1">Leaves</tissue>
    </source>
</reference>
<evidence type="ECO:0000313" key="1">
    <source>
        <dbReference type="EMBL" id="KAK7334919.1"/>
    </source>
</evidence>
<dbReference type="EMBL" id="JAYMYR010000010">
    <property type="protein sequence ID" value="KAK7334919.1"/>
    <property type="molecule type" value="Genomic_DNA"/>
</dbReference>